<evidence type="ECO:0000313" key="2">
    <source>
        <dbReference type="EMBL" id="KAE8356983.1"/>
    </source>
</evidence>
<feature type="region of interest" description="Disordered" evidence="1">
    <location>
        <begin position="244"/>
        <end position="285"/>
    </location>
</feature>
<organism evidence="2 3">
    <name type="scientific">Aspergillus coremiiformis</name>
    <dbReference type="NCBI Taxonomy" id="138285"/>
    <lineage>
        <taxon>Eukaryota</taxon>
        <taxon>Fungi</taxon>
        <taxon>Dikarya</taxon>
        <taxon>Ascomycota</taxon>
        <taxon>Pezizomycotina</taxon>
        <taxon>Eurotiomycetes</taxon>
        <taxon>Eurotiomycetidae</taxon>
        <taxon>Eurotiales</taxon>
        <taxon>Aspergillaceae</taxon>
        <taxon>Aspergillus</taxon>
        <taxon>Aspergillus subgen. Circumdati</taxon>
    </lineage>
</organism>
<dbReference type="EMBL" id="ML739033">
    <property type="protein sequence ID" value="KAE8356983.1"/>
    <property type="molecule type" value="Genomic_DNA"/>
</dbReference>
<feature type="compositionally biased region" description="Basic and acidic residues" evidence="1">
    <location>
        <begin position="260"/>
        <end position="269"/>
    </location>
</feature>
<feature type="compositionally biased region" description="Basic residues" evidence="1">
    <location>
        <begin position="116"/>
        <end position="126"/>
    </location>
</feature>
<feature type="region of interest" description="Disordered" evidence="1">
    <location>
        <begin position="96"/>
        <end position="212"/>
    </location>
</feature>
<proteinExistence type="predicted"/>
<evidence type="ECO:0000256" key="1">
    <source>
        <dbReference type="SAM" id="MobiDB-lite"/>
    </source>
</evidence>
<sequence length="285" mass="31766">MKLTALSTNDVLDVGAARILINTSFDTSVIAQIMMNGETCQYIAYITEIYQEPAHNQRQFLYPPDWDIDRATLNTAVRSFLRAAGRTIVKTEFDRWADSQPDSQNSESVENQPALGRKHHRAKLKSAKSTPSTVLTTSQHSVTTSSEHSSASQAQQTVSQTSSQPFSKESENDPVSTPDPPSYSPITEVEEHSFETQYQRDSQQITGDESNTETEDIMANNLTDMQQLLERLLVNHERLLENQNRTDQRLNELSQSLEAIRNRPAERGPRGQAGPPGPPGPQGEV</sequence>
<keyword evidence="3" id="KW-1185">Reference proteome</keyword>
<accession>A0A5N6ZID5</accession>
<dbReference type="AlphaFoldDB" id="A0A5N6ZID5"/>
<reference evidence="3" key="1">
    <citation type="submission" date="2019-04" db="EMBL/GenBank/DDBJ databases">
        <title>Friends and foes A comparative genomics studyof 23 Aspergillus species from section Flavi.</title>
        <authorList>
            <consortium name="DOE Joint Genome Institute"/>
            <person name="Kjaerbolling I."/>
            <person name="Vesth T."/>
            <person name="Frisvad J.C."/>
            <person name="Nybo J.L."/>
            <person name="Theobald S."/>
            <person name="Kildgaard S."/>
            <person name="Isbrandt T."/>
            <person name="Kuo A."/>
            <person name="Sato A."/>
            <person name="Lyhne E.K."/>
            <person name="Kogle M.E."/>
            <person name="Wiebenga A."/>
            <person name="Kun R.S."/>
            <person name="Lubbers R.J."/>
            <person name="Makela M.R."/>
            <person name="Barry K."/>
            <person name="Chovatia M."/>
            <person name="Clum A."/>
            <person name="Daum C."/>
            <person name="Haridas S."/>
            <person name="He G."/>
            <person name="LaButti K."/>
            <person name="Lipzen A."/>
            <person name="Mondo S."/>
            <person name="Riley R."/>
            <person name="Salamov A."/>
            <person name="Simmons B.A."/>
            <person name="Magnuson J.K."/>
            <person name="Henrissat B."/>
            <person name="Mortensen U.H."/>
            <person name="Larsen T.O."/>
            <person name="Devries R.P."/>
            <person name="Grigoriev I.V."/>
            <person name="Machida M."/>
            <person name="Baker S.E."/>
            <person name="Andersen M.R."/>
        </authorList>
    </citation>
    <scope>NUCLEOTIDE SEQUENCE [LARGE SCALE GENOMIC DNA]</scope>
    <source>
        <strain evidence="3">CBS 553.77</strain>
    </source>
</reference>
<feature type="compositionally biased region" description="Low complexity" evidence="1">
    <location>
        <begin position="132"/>
        <end position="164"/>
    </location>
</feature>
<evidence type="ECO:0000313" key="3">
    <source>
        <dbReference type="Proteomes" id="UP000327118"/>
    </source>
</evidence>
<feature type="compositionally biased region" description="Polar residues" evidence="1">
    <location>
        <begin position="100"/>
        <end position="111"/>
    </location>
</feature>
<gene>
    <name evidence="2" type="ORF">BDV28DRAFT_144649</name>
</gene>
<name>A0A5N6ZID5_9EURO</name>
<dbReference type="Proteomes" id="UP000327118">
    <property type="component" value="Unassembled WGS sequence"/>
</dbReference>
<protein>
    <submittedName>
        <fullName evidence="2">Uncharacterized protein</fullName>
    </submittedName>
</protein>
<feature type="compositionally biased region" description="Polar residues" evidence="1">
    <location>
        <begin position="195"/>
        <end position="209"/>
    </location>
</feature>
<feature type="compositionally biased region" description="Pro residues" evidence="1">
    <location>
        <begin position="275"/>
        <end position="285"/>
    </location>
</feature>